<dbReference type="GeneID" id="78822272"/>
<keyword evidence="1" id="KW-0812">Transmembrane</keyword>
<reference evidence="2 3" key="1">
    <citation type="journal article" date="2019" name="Int. J. Syst. Evol. Microbiol.">
        <title>The Global Catalogue of Microorganisms (GCM) 10K type strain sequencing project: providing services to taxonomists for standard genome sequencing and annotation.</title>
        <authorList>
            <consortium name="The Broad Institute Genomics Platform"/>
            <consortium name="The Broad Institute Genome Sequencing Center for Infectious Disease"/>
            <person name="Wu L."/>
            <person name="Ma J."/>
        </authorList>
    </citation>
    <scope>NUCLEOTIDE SEQUENCE [LARGE SCALE GENOMIC DNA]</scope>
    <source>
        <strain evidence="2 3">XZYJT29</strain>
    </source>
</reference>
<protein>
    <submittedName>
        <fullName evidence="2">Uncharacterized protein</fullName>
    </submittedName>
</protein>
<dbReference type="Proteomes" id="UP001596432">
    <property type="component" value="Unassembled WGS sequence"/>
</dbReference>
<comment type="caution">
    <text evidence="2">The sequence shown here is derived from an EMBL/GenBank/DDBJ whole genome shotgun (WGS) entry which is preliminary data.</text>
</comment>
<evidence type="ECO:0000313" key="2">
    <source>
        <dbReference type="EMBL" id="MFC7141943.1"/>
    </source>
</evidence>
<dbReference type="EMBL" id="JBHTAS010000001">
    <property type="protein sequence ID" value="MFC7141943.1"/>
    <property type="molecule type" value="Genomic_DNA"/>
</dbReference>
<evidence type="ECO:0000313" key="3">
    <source>
        <dbReference type="Proteomes" id="UP001596432"/>
    </source>
</evidence>
<dbReference type="RefSeq" id="WP_274323021.1">
    <property type="nucleotide sequence ID" value="NZ_CP118158.1"/>
</dbReference>
<gene>
    <name evidence="2" type="ORF">ACFQMA_19160</name>
</gene>
<feature type="transmembrane region" description="Helical" evidence="1">
    <location>
        <begin position="12"/>
        <end position="31"/>
    </location>
</feature>
<name>A0ABD5Y7W8_9EURY</name>
<feature type="transmembrane region" description="Helical" evidence="1">
    <location>
        <begin position="43"/>
        <end position="62"/>
    </location>
</feature>
<keyword evidence="1" id="KW-0472">Membrane</keyword>
<evidence type="ECO:0000256" key="1">
    <source>
        <dbReference type="SAM" id="Phobius"/>
    </source>
</evidence>
<proteinExistence type="predicted"/>
<keyword evidence="1" id="KW-1133">Transmembrane helix</keyword>
<accession>A0ABD5Y7W8</accession>
<dbReference type="AlphaFoldDB" id="A0ABD5Y7W8"/>
<sequence length="68" mass="7084">MGFRIDSPLSKVAGLLFATVALGYVVIREAWGFRFDAFGGGPVGTALAVLAVLILAILLITTDNAFEG</sequence>
<organism evidence="2 3">
    <name type="scientific">Halosimplex aquaticum</name>
    <dbReference type="NCBI Taxonomy" id="3026162"/>
    <lineage>
        <taxon>Archaea</taxon>
        <taxon>Methanobacteriati</taxon>
        <taxon>Methanobacteriota</taxon>
        <taxon>Stenosarchaea group</taxon>
        <taxon>Halobacteria</taxon>
        <taxon>Halobacteriales</taxon>
        <taxon>Haloarculaceae</taxon>
        <taxon>Halosimplex</taxon>
    </lineage>
</organism>
<keyword evidence="3" id="KW-1185">Reference proteome</keyword>